<keyword evidence="2" id="KW-0560">Oxidoreductase</keyword>
<gene>
    <name evidence="2" type="ORF">KDA82_02330</name>
</gene>
<dbReference type="AlphaFoldDB" id="A0A8T4IR92"/>
<evidence type="ECO:0000313" key="2">
    <source>
        <dbReference type="EMBL" id="MBR7671894.1"/>
    </source>
</evidence>
<dbReference type="PROSITE" id="PS51725">
    <property type="entry name" value="ABM"/>
    <property type="match status" value="1"/>
</dbReference>
<comment type="caution">
    <text evidence="2">The sequence shown here is derived from an EMBL/GenBank/DDBJ whole genome shotgun (WGS) entry which is preliminary data.</text>
</comment>
<reference evidence="2" key="1">
    <citation type="submission" date="2021-04" db="EMBL/GenBank/DDBJ databases">
        <title>Sequencing of actinobacteria type strains.</title>
        <authorList>
            <person name="Nguyen G.-S."/>
            <person name="Wentzel A."/>
        </authorList>
    </citation>
    <scope>NUCLEOTIDE SEQUENCE</scope>
    <source>
        <strain evidence="2">DSM 42095</strain>
    </source>
</reference>
<name>A0A8T4IR92_9ACTN</name>
<proteinExistence type="predicted"/>
<accession>A0A8T4IR92</accession>
<dbReference type="SUPFAM" id="SSF54909">
    <property type="entry name" value="Dimeric alpha+beta barrel"/>
    <property type="match status" value="1"/>
</dbReference>
<evidence type="ECO:0000313" key="3">
    <source>
        <dbReference type="Proteomes" id="UP000675554"/>
    </source>
</evidence>
<dbReference type="GO" id="GO:0004497">
    <property type="term" value="F:monooxygenase activity"/>
    <property type="evidence" value="ECO:0007669"/>
    <property type="project" value="UniProtKB-KW"/>
</dbReference>
<feature type="domain" description="ABM" evidence="1">
    <location>
        <begin position="3"/>
        <end position="91"/>
    </location>
</feature>
<dbReference type="Gene3D" id="3.30.70.100">
    <property type="match status" value="1"/>
</dbReference>
<dbReference type="Pfam" id="PF03992">
    <property type="entry name" value="ABM"/>
    <property type="match status" value="1"/>
</dbReference>
<dbReference type="EMBL" id="JAGSMN010000045">
    <property type="protein sequence ID" value="MBR7671894.1"/>
    <property type="molecule type" value="Genomic_DNA"/>
</dbReference>
<keyword evidence="3" id="KW-1185">Reference proteome</keyword>
<keyword evidence="2" id="KW-0503">Monooxygenase</keyword>
<protein>
    <submittedName>
        <fullName evidence="2">Antibiotic biosynthesis monooxygenase</fullName>
    </submittedName>
</protein>
<evidence type="ECO:0000259" key="1">
    <source>
        <dbReference type="PROSITE" id="PS51725"/>
    </source>
</evidence>
<dbReference type="InterPro" id="IPR011008">
    <property type="entry name" value="Dimeric_a/b-barrel"/>
</dbReference>
<sequence>MSIFVRARFDVRDGRQAEFERIALALRDAAAAEPGTVSYRWFSMPDPGCYLVLEEYTDSAAAVMHNEHQAELLARVGETAEMIFAEIYGPVGPEVREWARTRPQVRVYPDFPAQ</sequence>
<dbReference type="Proteomes" id="UP000675554">
    <property type="component" value="Unassembled WGS sequence"/>
</dbReference>
<dbReference type="InterPro" id="IPR007138">
    <property type="entry name" value="ABM_dom"/>
</dbReference>
<organism evidence="2 3">
    <name type="scientific">Streptomyces daliensis</name>
    <dbReference type="NCBI Taxonomy" id="299421"/>
    <lineage>
        <taxon>Bacteria</taxon>
        <taxon>Bacillati</taxon>
        <taxon>Actinomycetota</taxon>
        <taxon>Actinomycetes</taxon>
        <taxon>Kitasatosporales</taxon>
        <taxon>Streptomycetaceae</taxon>
        <taxon>Streptomyces</taxon>
    </lineage>
</organism>